<dbReference type="Proteomes" id="UP001519349">
    <property type="component" value="Unassembled WGS sequence"/>
</dbReference>
<gene>
    <name evidence="2" type="ORF">DHL47_06820</name>
</gene>
<keyword evidence="1" id="KW-0472">Membrane</keyword>
<name>A0ABS5AX58_9STRE</name>
<keyword evidence="1" id="KW-1133">Transmembrane helix</keyword>
<accession>A0ABS5AX58</accession>
<dbReference type="EMBL" id="QFAY01000012">
    <property type="protein sequence ID" value="MBP2621036.1"/>
    <property type="molecule type" value="Genomic_DNA"/>
</dbReference>
<keyword evidence="3" id="KW-1185">Reference proteome</keyword>
<evidence type="ECO:0000313" key="3">
    <source>
        <dbReference type="Proteomes" id="UP001519349"/>
    </source>
</evidence>
<comment type="caution">
    <text evidence="2">The sequence shown here is derived from an EMBL/GenBank/DDBJ whole genome shotgun (WGS) entry which is preliminary data.</text>
</comment>
<keyword evidence="1" id="KW-0812">Transmembrane</keyword>
<evidence type="ECO:0008006" key="4">
    <source>
        <dbReference type="Google" id="ProtNLM"/>
    </source>
</evidence>
<evidence type="ECO:0000256" key="1">
    <source>
        <dbReference type="SAM" id="Phobius"/>
    </source>
</evidence>
<evidence type="ECO:0000313" key="2">
    <source>
        <dbReference type="EMBL" id="MBP2621036.1"/>
    </source>
</evidence>
<organism evidence="2 3">
    <name type="scientific">Streptococcus panodentis</name>
    <dbReference type="NCBI Taxonomy" id="1581472"/>
    <lineage>
        <taxon>Bacteria</taxon>
        <taxon>Bacillati</taxon>
        <taxon>Bacillota</taxon>
        <taxon>Bacilli</taxon>
        <taxon>Lactobacillales</taxon>
        <taxon>Streptococcaceae</taxon>
        <taxon>Streptococcus</taxon>
    </lineage>
</organism>
<feature type="transmembrane region" description="Helical" evidence="1">
    <location>
        <begin position="6"/>
        <end position="26"/>
    </location>
</feature>
<sequence length="169" mass="19060">MFPVTAALIQGLLWSALWMLMVHLSVTRFPQTILHDYPKDVQEAAGIPAADREQKKKNILFGLISFTVLILTALAGALWTYGWKETPFLTLFAHYWLMGMVWNAVDLFLVDWLLICCLTSPLFIFPGTEHCQGHKDYLFHLKGFFKGCLAMSFVALLLAGVTALILILI</sequence>
<feature type="transmembrane region" description="Helical" evidence="1">
    <location>
        <begin position="59"/>
        <end position="81"/>
    </location>
</feature>
<feature type="transmembrane region" description="Helical" evidence="1">
    <location>
        <begin position="101"/>
        <end position="124"/>
    </location>
</feature>
<dbReference type="RefSeq" id="WP_209551307.1">
    <property type="nucleotide sequence ID" value="NZ_QFAY01000012.1"/>
</dbReference>
<reference evidence="2 3" key="1">
    <citation type="submission" date="2018-05" db="EMBL/GenBank/DDBJ databases">
        <title>Draft genome sequence of Streptococcus panodentis CCUG 70867T.</title>
        <authorList>
            <person name="Salva-Serra F."/>
            <person name="Mendez V."/>
            <person name="Jaen-Luchoro D."/>
            <person name="Gonzales-Siles L."/>
            <person name="Karlsson R."/>
            <person name="Engstrom-Jakobsson H."/>
            <person name="Busquets A."/>
            <person name="Gomila M."/>
            <person name="Pineiro-Iglesias B."/>
            <person name="Bennasar-Figueras A."/>
            <person name="Seeger M."/>
            <person name="Moore E."/>
        </authorList>
    </citation>
    <scope>NUCLEOTIDE SEQUENCE [LARGE SCALE GENOMIC DNA]</scope>
    <source>
        <strain evidence="2 3">CCUG 70867</strain>
    </source>
</reference>
<protein>
    <recommendedName>
        <fullName evidence="4">Nitroreductase</fullName>
    </recommendedName>
</protein>
<proteinExistence type="predicted"/>
<feature type="transmembrane region" description="Helical" evidence="1">
    <location>
        <begin position="144"/>
        <end position="168"/>
    </location>
</feature>